<evidence type="ECO:0000313" key="7">
    <source>
        <dbReference type="EMBL" id="BBA95447.1"/>
    </source>
</evidence>
<feature type="domain" description="HTH crp-type" evidence="6">
    <location>
        <begin position="146"/>
        <end position="220"/>
    </location>
</feature>
<sequence>MVNGVREPRGAAARAFSAGEEALLRGAGRPKEWPAGAVVLVEGGPPEGVVLIHEGLVKTTADTPGGYTSLLAVRGPGELVGELSCLDRRPRSATVMAVRPVRGTVIAADRFLRLLEQHDALALSLVRSITGRLRASDRLRADQGALPAQARVARVLLDLALHHGAGVPRAPGARVVALSQSEVASASGTSRESVVRALRQLQRDGVVSTARGRITVHDLRALAHWTDPPGARTPHRRPGAPAGRCHR</sequence>
<evidence type="ECO:0000259" key="5">
    <source>
        <dbReference type="PROSITE" id="PS50042"/>
    </source>
</evidence>
<dbReference type="CDD" id="cd00038">
    <property type="entry name" value="CAP_ED"/>
    <property type="match status" value="1"/>
</dbReference>
<feature type="compositionally biased region" description="Basic residues" evidence="4">
    <location>
        <begin position="233"/>
        <end position="247"/>
    </location>
</feature>
<dbReference type="EMBL" id="AP018365">
    <property type="protein sequence ID" value="BBA95447.1"/>
    <property type="molecule type" value="Genomic_DNA"/>
</dbReference>
<evidence type="ECO:0000256" key="1">
    <source>
        <dbReference type="ARBA" id="ARBA00023015"/>
    </source>
</evidence>
<dbReference type="InterPro" id="IPR018490">
    <property type="entry name" value="cNMP-bd_dom_sf"/>
</dbReference>
<keyword evidence="2" id="KW-0238">DNA-binding</keyword>
<dbReference type="Pfam" id="PF00027">
    <property type="entry name" value="cNMP_binding"/>
    <property type="match status" value="1"/>
</dbReference>
<dbReference type="KEGG" id="arev:RVR_303"/>
<name>A0A7U3UMT5_9ACTN</name>
<keyword evidence="8" id="KW-1185">Reference proteome</keyword>
<dbReference type="AlphaFoldDB" id="A0A7U3UMT5"/>
<keyword evidence="3" id="KW-0804">Transcription</keyword>
<dbReference type="SUPFAM" id="SSF46785">
    <property type="entry name" value="Winged helix' DNA-binding domain"/>
    <property type="match status" value="1"/>
</dbReference>
<dbReference type="InterPro" id="IPR014710">
    <property type="entry name" value="RmlC-like_jellyroll"/>
</dbReference>
<keyword evidence="1" id="KW-0805">Transcription regulation</keyword>
<dbReference type="PROSITE" id="PS51063">
    <property type="entry name" value="HTH_CRP_2"/>
    <property type="match status" value="1"/>
</dbReference>
<accession>A0A7U3UMT5</accession>
<dbReference type="PROSITE" id="PS50042">
    <property type="entry name" value="CNMP_BINDING_3"/>
    <property type="match status" value="1"/>
</dbReference>
<dbReference type="Pfam" id="PF13545">
    <property type="entry name" value="HTH_Crp_2"/>
    <property type="match status" value="1"/>
</dbReference>
<evidence type="ECO:0000259" key="6">
    <source>
        <dbReference type="PROSITE" id="PS51063"/>
    </source>
</evidence>
<evidence type="ECO:0000256" key="3">
    <source>
        <dbReference type="ARBA" id="ARBA00023163"/>
    </source>
</evidence>
<dbReference type="GO" id="GO:0003700">
    <property type="term" value="F:DNA-binding transcription factor activity"/>
    <property type="evidence" value="ECO:0007669"/>
    <property type="project" value="TreeGrafter"/>
</dbReference>
<evidence type="ECO:0000256" key="2">
    <source>
        <dbReference type="ARBA" id="ARBA00023125"/>
    </source>
</evidence>
<dbReference type="InterPro" id="IPR036390">
    <property type="entry name" value="WH_DNA-bd_sf"/>
</dbReference>
<feature type="region of interest" description="Disordered" evidence="4">
    <location>
        <begin position="225"/>
        <end position="247"/>
    </location>
</feature>
<dbReference type="SMART" id="SM00100">
    <property type="entry name" value="cNMP"/>
    <property type="match status" value="1"/>
</dbReference>
<dbReference type="InterPro" id="IPR012318">
    <property type="entry name" value="HTH_CRP"/>
</dbReference>
<dbReference type="GO" id="GO:0003677">
    <property type="term" value="F:DNA binding"/>
    <property type="evidence" value="ECO:0007669"/>
    <property type="project" value="UniProtKB-KW"/>
</dbReference>
<evidence type="ECO:0000313" key="8">
    <source>
        <dbReference type="Proteomes" id="UP000595703"/>
    </source>
</evidence>
<dbReference type="Gene3D" id="2.60.120.10">
    <property type="entry name" value="Jelly Rolls"/>
    <property type="match status" value="1"/>
</dbReference>
<gene>
    <name evidence="7" type="ORF">RVR_303</name>
</gene>
<dbReference type="SUPFAM" id="SSF51206">
    <property type="entry name" value="cAMP-binding domain-like"/>
    <property type="match status" value="1"/>
</dbReference>
<reference evidence="7 8" key="3">
    <citation type="journal article" date="2011" name="Nat. Chem. Biol.">
        <title>Reveromycin A biosynthesis uses RevG and RevJ for stereospecific spiroacetal formation.</title>
        <authorList>
            <person name="Takahashi S."/>
            <person name="Toyoda A."/>
            <person name="Sekiyama Y."/>
            <person name="Takagi H."/>
            <person name="Nogawa T."/>
            <person name="Uramoto M."/>
            <person name="Suzuki R."/>
            <person name="Koshino H."/>
            <person name="Kumano T."/>
            <person name="Panthee S."/>
            <person name="Dairi T."/>
            <person name="Ishikawa J."/>
            <person name="Ikeda H."/>
            <person name="Sakaki Y."/>
            <person name="Osada H."/>
        </authorList>
    </citation>
    <scope>NUCLEOTIDE SEQUENCE [LARGE SCALE GENOMIC DNA]</scope>
    <source>
        <strain evidence="7 8">SN-593</strain>
    </source>
</reference>
<dbReference type="GO" id="GO:0005829">
    <property type="term" value="C:cytosol"/>
    <property type="evidence" value="ECO:0007669"/>
    <property type="project" value="TreeGrafter"/>
</dbReference>
<reference evidence="7 8" key="1">
    <citation type="journal article" date="2010" name="J. Bacteriol.">
        <title>Biochemical characterization of a novel indole prenyltransferase from Streptomyces sp. SN-593.</title>
        <authorList>
            <person name="Takahashi S."/>
            <person name="Takagi H."/>
            <person name="Toyoda A."/>
            <person name="Uramoto M."/>
            <person name="Nogawa T."/>
            <person name="Ueki M."/>
            <person name="Sakaki Y."/>
            <person name="Osada H."/>
        </authorList>
    </citation>
    <scope>NUCLEOTIDE SEQUENCE [LARGE SCALE GENOMIC DNA]</scope>
    <source>
        <strain evidence="7 8">SN-593</strain>
    </source>
</reference>
<feature type="domain" description="Cyclic nucleotide-binding" evidence="5">
    <location>
        <begin position="30"/>
        <end position="115"/>
    </location>
</feature>
<dbReference type="PANTHER" id="PTHR24567:SF74">
    <property type="entry name" value="HTH-TYPE TRANSCRIPTIONAL REGULATOR ARCR"/>
    <property type="match status" value="1"/>
</dbReference>
<dbReference type="InterPro" id="IPR050397">
    <property type="entry name" value="Env_Response_Regulators"/>
</dbReference>
<organism evidence="7 8">
    <name type="scientific">Actinacidiphila reveromycinica</name>
    <dbReference type="NCBI Taxonomy" id="659352"/>
    <lineage>
        <taxon>Bacteria</taxon>
        <taxon>Bacillati</taxon>
        <taxon>Actinomycetota</taxon>
        <taxon>Actinomycetes</taxon>
        <taxon>Kitasatosporales</taxon>
        <taxon>Streptomycetaceae</taxon>
        <taxon>Actinacidiphila</taxon>
    </lineage>
</organism>
<proteinExistence type="predicted"/>
<dbReference type="Proteomes" id="UP000595703">
    <property type="component" value="Chromosome"/>
</dbReference>
<dbReference type="SMART" id="SM00419">
    <property type="entry name" value="HTH_CRP"/>
    <property type="match status" value="1"/>
</dbReference>
<dbReference type="InterPro" id="IPR000595">
    <property type="entry name" value="cNMP-bd_dom"/>
</dbReference>
<protein>
    <submittedName>
        <fullName evidence="7">Putative transcriptional regulator with cyclic nucleotide-binding domain</fullName>
    </submittedName>
</protein>
<reference evidence="7 8" key="4">
    <citation type="journal article" date="2020" name="Sci. Rep.">
        <title>beta-carboline chemical signals induce reveromycin production through a LuxR family regulator in Streptomyces sp. SN-593.</title>
        <authorList>
            <person name="Panthee S."/>
            <person name="Kito N."/>
            <person name="Hayashi T."/>
            <person name="Shimizu T."/>
            <person name="Ishikawa J."/>
            <person name="Hamamoto H."/>
            <person name="Osada H."/>
            <person name="Takahashi S."/>
        </authorList>
    </citation>
    <scope>NUCLEOTIDE SEQUENCE [LARGE SCALE GENOMIC DNA]</scope>
    <source>
        <strain evidence="7 8">SN-593</strain>
    </source>
</reference>
<evidence type="ECO:0000256" key="4">
    <source>
        <dbReference type="SAM" id="MobiDB-lite"/>
    </source>
</evidence>
<dbReference type="PANTHER" id="PTHR24567">
    <property type="entry name" value="CRP FAMILY TRANSCRIPTIONAL REGULATORY PROTEIN"/>
    <property type="match status" value="1"/>
</dbReference>
<reference evidence="7 8" key="2">
    <citation type="journal article" date="2011" name="J. Antibiot.">
        <title>Furaquinocins I and J: novel polyketide isoprenoid hybrid compounds from Streptomyces reveromyceticus SN-593.</title>
        <authorList>
            <person name="Panthee S."/>
            <person name="Takahashi S."/>
            <person name="Takagi H."/>
            <person name="Nogawa T."/>
            <person name="Oowada E."/>
            <person name="Uramoto M."/>
            <person name="Osada H."/>
        </authorList>
    </citation>
    <scope>NUCLEOTIDE SEQUENCE [LARGE SCALE GENOMIC DNA]</scope>
    <source>
        <strain evidence="7 8">SN-593</strain>
    </source>
</reference>